<keyword evidence="1" id="KW-0560">Oxidoreductase</keyword>
<dbReference type="EMBL" id="JAEPES010000001">
    <property type="protein sequence ID" value="MBK4346220.1"/>
    <property type="molecule type" value="Genomic_DNA"/>
</dbReference>
<dbReference type="GO" id="GO:0016705">
    <property type="term" value="F:oxidoreductase activity, acting on paired donors, with incorporation or reduction of molecular oxygen"/>
    <property type="evidence" value="ECO:0007669"/>
    <property type="project" value="InterPro"/>
</dbReference>
<dbReference type="InterPro" id="IPR011251">
    <property type="entry name" value="Luciferase-like_dom"/>
</dbReference>
<name>A0A934SNQ9_9MICO</name>
<evidence type="ECO:0000313" key="3">
    <source>
        <dbReference type="EMBL" id="MBK4346220.1"/>
    </source>
</evidence>
<reference evidence="3" key="1">
    <citation type="submission" date="2021-01" db="EMBL/GenBank/DDBJ databases">
        <title>Lacisediminihabitans sp. nov. strain G11-30, isolated from Antarctic Soil.</title>
        <authorList>
            <person name="Li J."/>
        </authorList>
    </citation>
    <scope>NUCLEOTIDE SEQUENCE</scope>
    <source>
        <strain evidence="3">G11-30</strain>
    </source>
</reference>
<protein>
    <submittedName>
        <fullName evidence="3">LLM class flavin-dependent oxidoreductase</fullName>
    </submittedName>
</protein>
<dbReference type="Pfam" id="PF00296">
    <property type="entry name" value="Bac_luciferase"/>
    <property type="match status" value="1"/>
</dbReference>
<evidence type="ECO:0000259" key="2">
    <source>
        <dbReference type="Pfam" id="PF00296"/>
    </source>
</evidence>
<keyword evidence="4" id="KW-1185">Reference proteome</keyword>
<organism evidence="3 4">
    <name type="scientific">Lacisediminihabitans changchengi</name>
    <dbReference type="NCBI Taxonomy" id="2787634"/>
    <lineage>
        <taxon>Bacteria</taxon>
        <taxon>Bacillati</taxon>
        <taxon>Actinomycetota</taxon>
        <taxon>Actinomycetes</taxon>
        <taxon>Micrococcales</taxon>
        <taxon>Microbacteriaceae</taxon>
        <taxon>Lacisediminihabitans</taxon>
    </lineage>
</organism>
<gene>
    <name evidence="3" type="ORF">IV501_01100</name>
</gene>
<dbReference type="SUPFAM" id="SSF51679">
    <property type="entry name" value="Bacterial luciferase-like"/>
    <property type="match status" value="1"/>
</dbReference>
<evidence type="ECO:0000313" key="4">
    <source>
        <dbReference type="Proteomes" id="UP000636458"/>
    </source>
</evidence>
<dbReference type="PANTHER" id="PTHR43244">
    <property type="match status" value="1"/>
</dbReference>
<dbReference type="Gene3D" id="3.20.20.30">
    <property type="entry name" value="Luciferase-like domain"/>
    <property type="match status" value="1"/>
</dbReference>
<dbReference type="Proteomes" id="UP000636458">
    <property type="component" value="Unassembled WGS sequence"/>
</dbReference>
<evidence type="ECO:0000256" key="1">
    <source>
        <dbReference type="ARBA" id="ARBA00023002"/>
    </source>
</evidence>
<comment type="caution">
    <text evidence="3">The sequence shown here is derived from an EMBL/GenBank/DDBJ whole genome shotgun (WGS) entry which is preliminary data.</text>
</comment>
<dbReference type="RefSeq" id="WP_200554572.1">
    <property type="nucleotide sequence ID" value="NZ_JAEPES010000001.1"/>
</dbReference>
<dbReference type="PANTHER" id="PTHR43244:SF1">
    <property type="entry name" value="5,10-METHYLENETETRAHYDROMETHANOPTERIN REDUCTASE"/>
    <property type="match status" value="1"/>
</dbReference>
<feature type="domain" description="Luciferase-like" evidence="2">
    <location>
        <begin position="14"/>
        <end position="302"/>
    </location>
</feature>
<sequence>MTVSLRLNNDVESSALLDLARAAESAGFDQLWVSNDLMIRSAPVLLGALATATSRIELGIGIANPYTVHPAEIAMMAATMQELSGGRFRLGLAAGAAEFLGWVGISQPTPLTTTREAFRAIKALLDGGRPVDVPGTGSGWAEEAYLRVPPVPTPISIGAMSPKMVAFAAQEADGVLALLFPPEHFTVVREQVETAAAEVGRDLADFDLPACVWLSVDDDQEVADRALAHKLAYYGSAFSPYLLTRAGLSRGDFAGIDASLRAGDPEGAADQVTPAMLRLGISGDPDAVVSRCLSLIESGVEHLSFGPPLGADPVAAVELIGETVLPRLTGVTV</sequence>
<dbReference type="InterPro" id="IPR050564">
    <property type="entry name" value="F420-G6PD/mer"/>
</dbReference>
<accession>A0A934SNQ9</accession>
<dbReference type="InterPro" id="IPR036661">
    <property type="entry name" value="Luciferase-like_sf"/>
</dbReference>
<proteinExistence type="predicted"/>
<dbReference type="AlphaFoldDB" id="A0A934SNQ9"/>